<name>A0A067L879_JATCU</name>
<dbReference type="KEGG" id="jcu:105632090"/>
<organism evidence="6 7">
    <name type="scientific">Jatropha curcas</name>
    <name type="common">Barbados nut</name>
    <dbReference type="NCBI Taxonomy" id="180498"/>
    <lineage>
        <taxon>Eukaryota</taxon>
        <taxon>Viridiplantae</taxon>
        <taxon>Streptophyta</taxon>
        <taxon>Embryophyta</taxon>
        <taxon>Tracheophyta</taxon>
        <taxon>Spermatophyta</taxon>
        <taxon>Magnoliopsida</taxon>
        <taxon>eudicotyledons</taxon>
        <taxon>Gunneridae</taxon>
        <taxon>Pentapetalae</taxon>
        <taxon>rosids</taxon>
        <taxon>fabids</taxon>
        <taxon>Malpighiales</taxon>
        <taxon>Euphorbiaceae</taxon>
        <taxon>Crotonoideae</taxon>
        <taxon>Jatropheae</taxon>
        <taxon>Jatropha</taxon>
    </lineage>
</organism>
<dbReference type="GO" id="GO:0005634">
    <property type="term" value="C:nucleus"/>
    <property type="evidence" value="ECO:0007669"/>
    <property type="project" value="UniProtKB-SubCell"/>
</dbReference>
<dbReference type="PANTHER" id="PTHR46665:SF6">
    <property type="entry name" value="TRANSCRIPTION FACTOR BHLH92"/>
    <property type="match status" value="1"/>
</dbReference>
<dbReference type="OrthoDB" id="1885111at2759"/>
<keyword evidence="3" id="KW-0804">Transcription</keyword>
<accession>A0A067L879</accession>
<evidence type="ECO:0000259" key="5">
    <source>
        <dbReference type="PROSITE" id="PS50888"/>
    </source>
</evidence>
<evidence type="ECO:0000256" key="3">
    <source>
        <dbReference type="ARBA" id="ARBA00023163"/>
    </source>
</evidence>
<keyword evidence="2" id="KW-0805">Transcription regulation</keyword>
<dbReference type="EMBL" id="KK914334">
    <property type="protein sequence ID" value="KDP40279.1"/>
    <property type="molecule type" value="Genomic_DNA"/>
</dbReference>
<sequence length="236" mass="27409">MDQFSEEDFLGDVFWSEIETLNQSSFLPYTSTPINQIWVNYNSSNNGSNSTNLNKRMIEFMKKSSCPIRIETQESESERFHRRKMCERYRREKEKKEYSALHSMLPLGTKNHKNSIMQMAAKRIQELSGYKEALQRRNHELEVKLAAIGIGNVRSTKIKFKVANPVSGADYIMEVLKCLNSLGSKIRTIQSTFSHQELVAVMDIETEISDADVRKEVQRTLEDAERKFHFHFPEGC</sequence>
<proteinExistence type="predicted"/>
<dbReference type="InterPro" id="IPR044658">
    <property type="entry name" value="bHLH92/bHLH041-like"/>
</dbReference>
<keyword evidence="7" id="KW-1185">Reference proteome</keyword>
<dbReference type="InterPro" id="IPR011598">
    <property type="entry name" value="bHLH_dom"/>
</dbReference>
<dbReference type="GO" id="GO:0046983">
    <property type="term" value="F:protein dimerization activity"/>
    <property type="evidence" value="ECO:0007669"/>
    <property type="project" value="InterPro"/>
</dbReference>
<gene>
    <name evidence="6" type="ORF">JCGZ_02277</name>
</gene>
<dbReference type="PANTHER" id="PTHR46665">
    <property type="entry name" value="TRANSCRIPTION FACTOR BHLH041-RELATED-RELATED"/>
    <property type="match status" value="1"/>
</dbReference>
<evidence type="ECO:0000256" key="2">
    <source>
        <dbReference type="ARBA" id="ARBA00023015"/>
    </source>
</evidence>
<feature type="domain" description="BHLH" evidence="5">
    <location>
        <begin position="78"/>
        <end position="127"/>
    </location>
</feature>
<keyword evidence="4" id="KW-0539">Nucleus</keyword>
<comment type="subcellular location">
    <subcellularLocation>
        <location evidence="1">Nucleus</location>
    </subcellularLocation>
</comment>
<evidence type="ECO:0000256" key="1">
    <source>
        <dbReference type="ARBA" id="ARBA00004123"/>
    </source>
</evidence>
<dbReference type="Gene3D" id="4.10.280.10">
    <property type="entry name" value="Helix-loop-helix DNA-binding domain"/>
    <property type="match status" value="1"/>
</dbReference>
<evidence type="ECO:0000313" key="6">
    <source>
        <dbReference type="EMBL" id="KDP40279.1"/>
    </source>
</evidence>
<dbReference type="Proteomes" id="UP000027138">
    <property type="component" value="Unassembled WGS sequence"/>
</dbReference>
<dbReference type="SUPFAM" id="SSF47459">
    <property type="entry name" value="HLH, helix-loop-helix DNA-binding domain"/>
    <property type="match status" value="1"/>
</dbReference>
<dbReference type="PROSITE" id="PS50888">
    <property type="entry name" value="BHLH"/>
    <property type="match status" value="1"/>
</dbReference>
<evidence type="ECO:0000256" key="4">
    <source>
        <dbReference type="ARBA" id="ARBA00023242"/>
    </source>
</evidence>
<dbReference type="InterPro" id="IPR036638">
    <property type="entry name" value="HLH_DNA-bd_sf"/>
</dbReference>
<protein>
    <recommendedName>
        <fullName evidence="5">BHLH domain-containing protein</fullName>
    </recommendedName>
</protein>
<evidence type="ECO:0000313" key="7">
    <source>
        <dbReference type="Proteomes" id="UP000027138"/>
    </source>
</evidence>
<dbReference type="AlphaFoldDB" id="A0A067L879"/>
<reference evidence="6 7" key="1">
    <citation type="journal article" date="2014" name="PLoS ONE">
        <title>Global Analysis of Gene Expression Profiles in Physic Nut (Jatropha curcas L.) Seedlings Exposed to Salt Stress.</title>
        <authorList>
            <person name="Zhang L."/>
            <person name="Zhang C."/>
            <person name="Wu P."/>
            <person name="Chen Y."/>
            <person name="Li M."/>
            <person name="Jiang H."/>
            <person name="Wu G."/>
        </authorList>
    </citation>
    <scope>NUCLEOTIDE SEQUENCE [LARGE SCALE GENOMIC DNA]</scope>
    <source>
        <strain evidence="7">cv. GZQX0401</strain>
        <tissue evidence="6">Young leaves</tissue>
    </source>
</reference>